<dbReference type="InterPro" id="IPR051448">
    <property type="entry name" value="CdaR-like_regulators"/>
</dbReference>
<dbReference type="PANTHER" id="PTHR33744">
    <property type="entry name" value="CARBOHYDRATE DIACID REGULATOR"/>
    <property type="match status" value="1"/>
</dbReference>
<sequence length="518" mass="56669">MTMLTLRKFLQDSDLRIELAMSAGDLDAEILWTHVTELPDPQPYLGKGELVLTNGLWLEDCPPSEFTRRLVVSGAVGLLFGLRHSVADVPPDLVTACADSRLPLLVLPADVPFTAITQKVAETHAELRSARLVESIERRDALITAVSDGGGLRHLLRVLTAARNAPIALANRSGTLVEAVFPHLSPPDAALMSRMVRERPRESELVLSDGTVVSVLPVASRGEPDFTLLYGRKFSEITDVEREEIDQLIRFISIDLSRQRAVSSMRHQFANEVIDMVFAGAHRADELASRLRSFGIDPAAGIGVFAIARRGAAVAGNREIGEYARDFFVGRGLPAIAPDVKRETMAIIGLDGSERDLTGLAGHLLARLRALLGTQDVTVGVARPASGHLALRVGLLEAQEACRSARTRRGGGVALFTGSPSHQLLVRMLDDSTRLEFAQSVLGPIIEHDRDNHTDLERSLRAFFAHDGRLSRAASELHVHVNTLRNRLERVQELVGRDINRTEDRTDLFLALQMAGEL</sequence>
<protein>
    <submittedName>
        <fullName evidence="5">PucR family transcriptional regulator ligand-binding domain-containing protein</fullName>
    </submittedName>
</protein>
<evidence type="ECO:0000259" key="3">
    <source>
        <dbReference type="Pfam" id="PF13556"/>
    </source>
</evidence>
<dbReference type="InterPro" id="IPR041522">
    <property type="entry name" value="CdaR_GGDEF"/>
</dbReference>
<dbReference type="InterPro" id="IPR012914">
    <property type="entry name" value="PucR_dom"/>
</dbReference>
<feature type="domain" description="PucR C-terminal helix-turn-helix" evidence="3">
    <location>
        <begin position="458"/>
        <end position="513"/>
    </location>
</feature>
<dbReference type="AlphaFoldDB" id="A0AA90K1N1"/>
<dbReference type="PANTHER" id="PTHR33744:SF17">
    <property type="entry name" value="CONSERVED PROTEIN"/>
    <property type="match status" value="1"/>
</dbReference>
<dbReference type="Pfam" id="PF17853">
    <property type="entry name" value="GGDEF_2"/>
    <property type="match status" value="1"/>
</dbReference>
<reference evidence="5" key="1">
    <citation type="submission" date="2023-05" db="EMBL/GenBank/DDBJ databases">
        <title>Streptantibioticus silvisoli sp. nov., acidotolerant actinomycetes 1 from pine litter.</title>
        <authorList>
            <person name="Swiecimska M."/>
            <person name="Golinska P."/>
            <person name="Sangal V."/>
            <person name="Wachnowicz B."/>
            <person name="Goodfellow M."/>
        </authorList>
    </citation>
    <scope>NUCLEOTIDE SEQUENCE</scope>
    <source>
        <strain evidence="5">SL13</strain>
    </source>
</reference>
<evidence type="ECO:0000259" key="4">
    <source>
        <dbReference type="Pfam" id="PF17853"/>
    </source>
</evidence>
<dbReference type="InterPro" id="IPR025736">
    <property type="entry name" value="PucR_C-HTH_dom"/>
</dbReference>
<dbReference type="RefSeq" id="WP_271313419.1">
    <property type="nucleotide sequence ID" value="NZ_JABXJJ020000057.1"/>
</dbReference>
<dbReference type="Gene3D" id="1.10.10.2840">
    <property type="entry name" value="PucR C-terminal helix-turn-helix domain"/>
    <property type="match status" value="1"/>
</dbReference>
<comment type="caution">
    <text evidence="5">The sequence shown here is derived from an EMBL/GenBank/DDBJ whole genome shotgun (WGS) entry which is preliminary data.</text>
</comment>
<organism evidence="5">
    <name type="scientific">Streptantibioticus silvisoli</name>
    <dbReference type="NCBI Taxonomy" id="2705255"/>
    <lineage>
        <taxon>Bacteria</taxon>
        <taxon>Bacillati</taxon>
        <taxon>Actinomycetota</taxon>
        <taxon>Actinomycetes</taxon>
        <taxon>Kitasatosporales</taxon>
        <taxon>Streptomycetaceae</taxon>
        <taxon>Streptantibioticus</taxon>
    </lineage>
</organism>
<evidence type="ECO:0000313" key="5">
    <source>
        <dbReference type="EMBL" id="MDI5973976.1"/>
    </source>
</evidence>
<gene>
    <name evidence="5" type="ORF">POF50_032320</name>
</gene>
<evidence type="ECO:0000259" key="2">
    <source>
        <dbReference type="Pfam" id="PF07905"/>
    </source>
</evidence>
<dbReference type="Pfam" id="PF07905">
    <property type="entry name" value="PucR"/>
    <property type="match status" value="1"/>
</dbReference>
<evidence type="ECO:0000256" key="1">
    <source>
        <dbReference type="ARBA" id="ARBA00006754"/>
    </source>
</evidence>
<name>A0AA90K1N1_9ACTN</name>
<dbReference type="Pfam" id="PF13556">
    <property type="entry name" value="HTH_30"/>
    <property type="match status" value="1"/>
</dbReference>
<dbReference type="EMBL" id="JABXJJ020000057">
    <property type="protein sequence ID" value="MDI5973976.1"/>
    <property type="molecule type" value="Genomic_DNA"/>
</dbReference>
<feature type="domain" description="Purine catabolism PurC-like" evidence="2">
    <location>
        <begin position="16"/>
        <end position="122"/>
    </location>
</feature>
<proteinExistence type="inferred from homology"/>
<comment type="similarity">
    <text evidence="1">Belongs to the CdaR family.</text>
</comment>
<accession>A0AA90K1N1</accession>
<dbReference type="InterPro" id="IPR042070">
    <property type="entry name" value="PucR_C-HTH_sf"/>
</dbReference>
<feature type="domain" description="CdaR GGDEF-like" evidence="4">
    <location>
        <begin position="284"/>
        <end position="403"/>
    </location>
</feature>